<evidence type="ECO:0000313" key="1">
    <source>
        <dbReference type="EMBL" id="ODV58091.1"/>
    </source>
</evidence>
<organism evidence="1 2">
    <name type="scientific">Ascoidea rubescens DSM 1968</name>
    <dbReference type="NCBI Taxonomy" id="1344418"/>
    <lineage>
        <taxon>Eukaryota</taxon>
        <taxon>Fungi</taxon>
        <taxon>Dikarya</taxon>
        <taxon>Ascomycota</taxon>
        <taxon>Saccharomycotina</taxon>
        <taxon>Saccharomycetes</taxon>
        <taxon>Ascoideaceae</taxon>
        <taxon>Ascoidea</taxon>
    </lineage>
</organism>
<dbReference type="Proteomes" id="UP000095038">
    <property type="component" value="Unassembled WGS sequence"/>
</dbReference>
<dbReference type="EMBL" id="KV454495">
    <property type="protein sequence ID" value="ODV58091.1"/>
    <property type="molecule type" value="Genomic_DNA"/>
</dbReference>
<accession>A0A1D2V8Q9</accession>
<gene>
    <name evidence="1" type="ORF">ASCRUDRAFT_10556</name>
</gene>
<name>A0A1D2V8Q9_9ASCO</name>
<dbReference type="RefSeq" id="XP_020044398.1">
    <property type="nucleotide sequence ID" value="XM_020188620.1"/>
</dbReference>
<dbReference type="InParanoid" id="A0A1D2V8Q9"/>
<dbReference type="AlphaFoldDB" id="A0A1D2V8Q9"/>
<sequence>MNANSRSPNKLAIQNLLNSNNDNEFSALDYNQECEKNDIEIKSEWAYETDNEGSSSVDEETLISSSEPVFQRSSNGLSKILSIQSISPLISYLSKLNFQDNCQNYQNYQAFQNSQNSQSLKNIKNLIRVLKISIIILSKAIDNLQRPPTNSANKVKTEKIHYHNVSNIVKTVISLLSNFSSRCLPSSIKSEIRMILLNLPENLTISLKNKYFISKLSHKNSCCSNYSYTFGSNLTASPKVSLRNLKLLSVAKISLLSFHRILNHLESILKKA</sequence>
<keyword evidence="2" id="KW-1185">Reference proteome</keyword>
<evidence type="ECO:0000313" key="2">
    <source>
        <dbReference type="Proteomes" id="UP000095038"/>
    </source>
</evidence>
<reference evidence="2" key="1">
    <citation type="submission" date="2016-05" db="EMBL/GenBank/DDBJ databases">
        <title>Comparative genomics of biotechnologically important yeasts.</title>
        <authorList>
            <consortium name="DOE Joint Genome Institute"/>
            <person name="Riley R."/>
            <person name="Haridas S."/>
            <person name="Wolfe K.H."/>
            <person name="Lopes M.R."/>
            <person name="Hittinger C.T."/>
            <person name="Goker M."/>
            <person name="Salamov A."/>
            <person name="Wisecaver J."/>
            <person name="Long T.M."/>
            <person name="Aerts A.L."/>
            <person name="Barry K."/>
            <person name="Choi C."/>
            <person name="Clum A."/>
            <person name="Coughlan A.Y."/>
            <person name="Deshpande S."/>
            <person name="Douglass A.P."/>
            <person name="Hanson S.J."/>
            <person name="Klenk H.-P."/>
            <person name="Labutti K."/>
            <person name="Lapidus A."/>
            <person name="Lindquist E."/>
            <person name="Lipzen A."/>
            <person name="Meier-Kolthoff J.P."/>
            <person name="Ohm R.A."/>
            <person name="Otillar R.P."/>
            <person name="Pangilinan J."/>
            <person name="Peng Y."/>
            <person name="Rokas A."/>
            <person name="Rosa C.A."/>
            <person name="Scheuner C."/>
            <person name="Sibirny A.A."/>
            <person name="Slot J.C."/>
            <person name="Stielow J.B."/>
            <person name="Sun H."/>
            <person name="Kurtzman C.P."/>
            <person name="Blackwell M."/>
            <person name="Grigoriev I.V."/>
            <person name="Jeffries T.W."/>
        </authorList>
    </citation>
    <scope>NUCLEOTIDE SEQUENCE [LARGE SCALE GENOMIC DNA]</scope>
    <source>
        <strain evidence="2">DSM 1968</strain>
    </source>
</reference>
<protein>
    <submittedName>
        <fullName evidence="1">Uncharacterized protein</fullName>
    </submittedName>
</protein>
<proteinExistence type="predicted"/>
<dbReference type="GeneID" id="30962256"/>